<feature type="domain" description="EamA" evidence="4">
    <location>
        <begin position="152"/>
        <end position="287"/>
    </location>
</feature>
<evidence type="ECO:0000256" key="3">
    <source>
        <dbReference type="SAM" id="Phobius"/>
    </source>
</evidence>
<feature type="transmembrane region" description="Helical" evidence="3">
    <location>
        <begin position="70"/>
        <end position="89"/>
    </location>
</feature>
<evidence type="ECO:0000256" key="1">
    <source>
        <dbReference type="ARBA" id="ARBA00004127"/>
    </source>
</evidence>
<keyword evidence="3" id="KW-0472">Membrane</keyword>
<organism evidence="5 6">
    <name type="scientific">Polycladospora coralii</name>
    <dbReference type="NCBI Taxonomy" id="2771432"/>
    <lineage>
        <taxon>Bacteria</taxon>
        <taxon>Bacillati</taxon>
        <taxon>Bacillota</taxon>
        <taxon>Bacilli</taxon>
        <taxon>Bacillales</taxon>
        <taxon>Thermoactinomycetaceae</taxon>
        <taxon>Polycladospora</taxon>
    </lineage>
</organism>
<comment type="similarity">
    <text evidence="2">Belongs to the EamA transporter family.</text>
</comment>
<keyword evidence="3" id="KW-1133">Transmembrane helix</keyword>
<proteinExistence type="inferred from homology"/>
<dbReference type="Proteomes" id="UP000661691">
    <property type="component" value="Unassembled WGS sequence"/>
</dbReference>
<gene>
    <name evidence="5" type="ORF">IC620_09950</name>
</gene>
<keyword evidence="6" id="KW-1185">Reference proteome</keyword>
<dbReference type="AlphaFoldDB" id="A0A926RUK4"/>
<protein>
    <submittedName>
        <fullName evidence="5">DMT family transporter</fullName>
    </submittedName>
</protein>
<dbReference type="PANTHER" id="PTHR22911">
    <property type="entry name" value="ACYL-MALONYL CONDENSING ENZYME-RELATED"/>
    <property type="match status" value="1"/>
</dbReference>
<sequence>MRGRRELRGSILVIASATCFGLMPIFAIYAYQNGLNVTTLLFLRFGIAALLFFFYLVIKGELRKLTYRETLNLLLLGGGLYTGQSFLYFSAVQYLTPALAALLLYLYPLFVYILSVLLKEEKVTLRSLIAMGIALIGITLVLGYPNLGPINMKGVYLAVGAALLYSIYIISGNRLSLKLSPIVTSSYISLFAAVSFLSIILVQEEFRLPLTWVGWISVWGVAIFSTVIAILTFFAGTNWIGPTKASIISMIEPVVTILFAWILFKEHMTFIQILGAFIVLLGGVIITTEIPIHFKIKELLRRVQK</sequence>
<evidence type="ECO:0000313" key="5">
    <source>
        <dbReference type="EMBL" id="MBD1372677.1"/>
    </source>
</evidence>
<evidence type="ECO:0000313" key="6">
    <source>
        <dbReference type="Proteomes" id="UP000661691"/>
    </source>
</evidence>
<dbReference type="PANTHER" id="PTHR22911:SF79">
    <property type="entry name" value="MOBA-LIKE NTP TRANSFERASE DOMAIN-CONTAINING PROTEIN"/>
    <property type="match status" value="1"/>
</dbReference>
<dbReference type="GO" id="GO:0016020">
    <property type="term" value="C:membrane"/>
    <property type="evidence" value="ECO:0007669"/>
    <property type="project" value="InterPro"/>
</dbReference>
<comment type="caution">
    <text evidence="5">The sequence shown here is derived from an EMBL/GenBank/DDBJ whole genome shotgun (WGS) entry which is preliminary data.</text>
</comment>
<feature type="domain" description="EamA" evidence="4">
    <location>
        <begin position="8"/>
        <end position="142"/>
    </location>
</feature>
<accession>A0A926RUK4</accession>
<reference evidence="5" key="1">
    <citation type="submission" date="2020-09" db="EMBL/GenBank/DDBJ databases">
        <title>A novel bacterium of genus Hazenella, isolated from South China Sea.</title>
        <authorList>
            <person name="Huang H."/>
            <person name="Mo K."/>
            <person name="Hu Y."/>
        </authorList>
    </citation>
    <scope>NUCLEOTIDE SEQUENCE</scope>
    <source>
        <strain evidence="5">IB182357</strain>
    </source>
</reference>
<feature type="transmembrane region" description="Helical" evidence="3">
    <location>
        <begin position="125"/>
        <end position="144"/>
    </location>
</feature>
<name>A0A926RUK4_9BACL</name>
<feature type="transmembrane region" description="Helical" evidence="3">
    <location>
        <begin position="182"/>
        <end position="202"/>
    </location>
</feature>
<keyword evidence="3" id="KW-0812">Transmembrane</keyword>
<evidence type="ECO:0000256" key="2">
    <source>
        <dbReference type="ARBA" id="ARBA00007362"/>
    </source>
</evidence>
<feature type="transmembrane region" description="Helical" evidence="3">
    <location>
        <begin position="95"/>
        <end position="118"/>
    </location>
</feature>
<feature type="transmembrane region" description="Helical" evidence="3">
    <location>
        <begin position="247"/>
        <end position="264"/>
    </location>
</feature>
<comment type="subcellular location">
    <subcellularLocation>
        <location evidence="1">Endomembrane system</location>
        <topology evidence="1">Multi-pass membrane protein</topology>
    </subcellularLocation>
</comment>
<dbReference type="InterPro" id="IPR000620">
    <property type="entry name" value="EamA_dom"/>
</dbReference>
<dbReference type="RefSeq" id="WP_224749679.1">
    <property type="nucleotide sequence ID" value="NZ_JACXAH010000013.1"/>
</dbReference>
<dbReference type="EMBL" id="JACXAH010000013">
    <property type="protein sequence ID" value="MBD1372677.1"/>
    <property type="molecule type" value="Genomic_DNA"/>
</dbReference>
<feature type="transmembrane region" description="Helical" evidence="3">
    <location>
        <begin position="150"/>
        <end position="170"/>
    </location>
</feature>
<evidence type="ECO:0000259" key="4">
    <source>
        <dbReference type="Pfam" id="PF00892"/>
    </source>
</evidence>
<feature type="transmembrane region" description="Helical" evidence="3">
    <location>
        <begin position="37"/>
        <end position="58"/>
    </location>
</feature>
<dbReference type="SUPFAM" id="SSF103481">
    <property type="entry name" value="Multidrug resistance efflux transporter EmrE"/>
    <property type="match status" value="2"/>
</dbReference>
<dbReference type="Pfam" id="PF00892">
    <property type="entry name" value="EamA"/>
    <property type="match status" value="2"/>
</dbReference>
<feature type="transmembrane region" description="Helical" evidence="3">
    <location>
        <begin position="270"/>
        <end position="292"/>
    </location>
</feature>
<dbReference type="InterPro" id="IPR037185">
    <property type="entry name" value="EmrE-like"/>
</dbReference>
<feature type="transmembrane region" description="Helical" evidence="3">
    <location>
        <begin position="12"/>
        <end position="31"/>
    </location>
</feature>
<feature type="transmembrane region" description="Helical" evidence="3">
    <location>
        <begin position="214"/>
        <end position="235"/>
    </location>
</feature>